<evidence type="ECO:0000313" key="1">
    <source>
        <dbReference type="EMBL" id="WZO35330.1"/>
    </source>
</evidence>
<evidence type="ECO:0008006" key="2">
    <source>
        <dbReference type="Google" id="ProtNLM"/>
    </source>
</evidence>
<accession>A0AAU6SE86</accession>
<dbReference type="RefSeq" id="WP_349426169.1">
    <property type="nucleotide sequence ID" value="NZ_CP151632.1"/>
</dbReference>
<dbReference type="EMBL" id="CP151632">
    <property type="protein sequence ID" value="WZO35330.1"/>
    <property type="molecule type" value="Genomic_DNA"/>
</dbReference>
<reference evidence="1" key="1">
    <citation type="submission" date="2024-04" db="EMBL/GenBank/DDBJ databases">
        <authorList>
            <person name="Roder T."/>
            <person name="Oberhansli S."/>
            <person name="Kreuzer M."/>
        </authorList>
    </citation>
    <scope>NUCLEOTIDE SEQUENCE</scope>
    <source>
        <strain evidence="1">LWS13-1.2</strain>
    </source>
</reference>
<dbReference type="AlphaFoldDB" id="A0AAU6SE86"/>
<proteinExistence type="predicted"/>
<name>A0AAU6SE86_9MICO</name>
<gene>
    <name evidence="1" type="ORF">MRBLWS13_003029</name>
</gene>
<organism evidence="1">
    <name type="scientific">Microbacterium sp. LWS13-1.2</name>
    <dbReference type="NCBI Taxonomy" id="3135264"/>
    <lineage>
        <taxon>Bacteria</taxon>
        <taxon>Bacillati</taxon>
        <taxon>Actinomycetota</taxon>
        <taxon>Actinomycetes</taxon>
        <taxon>Micrococcales</taxon>
        <taxon>Microbacteriaceae</taxon>
        <taxon>Microbacterium</taxon>
    </lineage>
</organism>
<protein>
    <recommendedName>
        <fullName evidence="2">CdiI immunity protein domain-containing protein</fullName>
    </recommendedName>
</protein>
<sequence length="103" mass="12060">MTGRRREKFDERSLEIARRLYDWDVLGVYSIDDGPDDDDEYDDLVAPLRGWLEEGASPSQLSIRLVGILRRDYGLPYADDFAELEFARSLHDWWNALPPDNDR</sequence>